<sequence>MKYIVLIPHGSRTGGPEALYQLADALAHFEQDVSIWLYQHEDLNKILAFSHEGFIPPGTIFNVADRHQDFPEYQNYKATYCNFVDFSKNTCFIFPEVICHWSILFSQFRSIIWWLSVDNGFSVLGKLNINFLRQKNIFHLYQSEYAGKFLEIMNLSEKYRLSDYTPIEKEEISKNTKKDIISINSGKRNIFDISEIGNNLEKKLGIPVVKIRDMKRDDVYSTLKRSFVYIDLSRFPGKDRMPREAIIRGAGVVLLKSGAFLDFFIPDEFIVEMNQINHLDLLVRNIVINFSELHSRLSSACNVIFSEKTQFFCDVFRIISLMDND</sequence>
<dbReference type="EMBL" id="JABEQP010000004">
    <property type="protein sequence ID" value="MBB2197655.1"/>
    <property type="molecule type" value="Genomic_DNA"/>
</dbReference>
<organism evidence="1 2">
    <name type="scientific">Gluconacetobacter dulcium</name>
    <dbReference type="NCBI Taxonomy" id="2729096"/>
    <lineage>
        <taxon>Bacteria</taxon>
        <taxon>Pseudomonadati</taxon>
        <taxon>Pseudomonadota</taxon>
        <taxon>Alphaproteobacteria</taxon>
        <taxon>Acetobacterales</taxon>
        <taxon>Acetobacteraceae</taxon>
        <taxon>Gluconacetobacter</taxon>
    </lineage>
</organism>
<evidence type="ECO:0000313" key="1">
    <source>
        <dbReference type="EMBL" id="MBB2197655.1"/>
    </source>
</evidence>
<name>A0A7W4JZR0_9PROT</name>
<dbReference type="RefSeq" id="WP_183008981.1">
    <property type="nucleotide sequence ID" value="NZ_JABEQP010000004.1"/>
</dbReference>
<proteinExistence type="predicted"/>
<reference evidence="1 2" key="1">
    <citation type="submission" date="2020-04" db="EMBL/GenBank/DDBJ databases">
        <title>Description of novel Gluconacetobacter.</title>
        <authorList>
            <person name="Sombolestani A."/>
        </authorList>
    </citation>
    <scope>NUCLEOTIDE SEQUENCE [LARGE SCALE GENOMIC DNA]</scope>
    <source>
        <strain evidence="1 2">LMG 22058</strain>
    </source>
</reference>
<accession>A0A7W4JZR0</accession>
<evidence type="ECO:0008006" key="3">
    <source>
        <dbReference type="Google" id="ProtNLM"/>
    </source>
</evidence>
<protein>
    <recommendedName>
        <fullName evidence="3">Glycosyltransferase family 1 protein</fullName>
    </recommendedName>
</protein>
<gene>
    <name evidence="1" type="ORF">HLH44_09320</name>
</gene>
<dbReference type="Proteomes" id="UP000530320">
    <property type="component" value="Unassembled WGS sequence"/>
</dbReference>
<dbReference type="AlphaFoldDB" id="A0A7W4JZR0"/>
<evidence type="ECO:0000313" key="2">
    <source>
        <dbReference type="Proteomes" id="UP000530320"/>
    </source>
</evidence>
<comment type="caution">
    <text evidence="1">The sequence shown here is derived from an EMBL/GenBank/DDBJ whole genome shotgun (WGS) entry which is preliminary data.</text>
</comment>